<keyword evidence="3" id="KW-0238">DNA-binding</keyword>
<feature type="compositionally biased region" description="Low complexity" evidence="6">
    <location>
        <begin position="234"/>
        <end position="248"/>
    </location>
</feature>
<dbReference type="GO" id="GO:0000978">
    <property type="term" value="F:RNA polymerase II cis-regulatory region sequence-specific DNA binding"/>
    <property type="evidence" value="ECO:0007669"/>
    <property type="project" value="TreeGrafter"/>
</dbReference>
<feature type="compositionally biased region" description="Polar residues" evidence="6">
    <location>
        <begin position="269"/>
        <end position="289"/>
    </location>
</feature>
<dbReference type="InterPro" id="IPR011598">
    <property type="entry name" value="bHLH_dom"/>
</dbReference>
<gene>
    <name evidence="8" type="ORF">KI387_025727</name>
</gene>
<dbReference type="InterPro" id="IPR045843">
    <property type="entry name" value="IND-like"/>
</dbReference>
<evidence type="ECO:0000256" key="5">
    <source>
        <dbReference type="ARBA" id="ARBA00023242"/>
    </source>
</evidence>
<keyword evidence="9" id="KW-1185">Reference proteome</keyword>
<dbReference type="GO" id="GO:0046983">
    <property type="term" value="F:protein dimerization activity"/>
    <property type="evidence" value="ECO:0007669"/>
    <property type="project" value="InterPro"/>
</dbReference>
<dbReference type="CDD" id="cd11393">
    <property type="entry name" value="bHLH_AtbHLH_like"/>
    <property type="match status" value="1"/>
</dbReference>
<dbReference type="PROSITE" id="PS50888">
    <property type="entry name" value="BHLH"/>
    <property type="match status" value="1"/>
</dbReference>
<dbReference type="AlphaFoldDB" id="A0AA38FUI7"/>
<dbReference type="Gene3D" id="4.10.280.10">
    <property type="entry name" value="Helix-loop-helix DNA-binding domain"/>
    <property type="match status" value="1"/>
</dbReference>
<dbReference type="PANTHER" id="PTHR16223">
    <property type="entry name" value="TRANSCRIPTION FACTOR BHLH83-RELATED"/>
    <property type="match status" value="1"/>
</dbReference>
<organism evidence="8 9">
    <name type="scientific">Taxus chinensis</name>
    <name type="common">Chinese yew</name>
    <name type="synonym">Taxus wallichiana var. chinensis</name>
    <dbReference type="NCBI Taxonomy" id="29808"/>
    <lineage>
        <taxon>Eukaryota</taxon>
        <taxon>Viridiplantae</taxon>
        <taxon>Streptophyta</taxon>
        <taxon>Embryophyta</taxon>
        <taxon>Tracheophyta</taxon>
        <taxon>Spermatophyta</taxon>
        <taxon>Pinopsida</taxon>
        <taxon>Pinidae</taxon>
        <taxon>Conifers II</taxon>
        <taxon>Cupressales</taxon>
        <taxon>Taxaceae</taxon>
        <taxon>Taxus</taxon>
    </lineage>
</organism>
<dbReference type="FunFam" id="4.10.280.10:FF:000075">
    <property type="entry name" value="Transcription factor bHLH113 family"/>
    <property type="match status" value="1"/>
</dbReference>
<dbReference type="InterPro" id="IPR045239">
    <property type="entry name" value="bHLH95_bHLH"/>
</dbReference>
<feature type="region of interest" description="Disordered" evidence="6">
    <location>
        <begin position="210"/>
        <end position="292"/>
    </location>
</feature>
<name>A0AA38FUI7_TAXCH</name>
<dbReference type="OMA" id="CWMNSPA"/>
<comment type="subcellular location">
    <subcellularLocation>
        <location evidence="1">Nucleus</location>
    </subcellularLocation>
</comment>
<keyword evidence="5" id="KW-0539">Nucleus</keyword>
<evidence type="ECO:0000256" key="3">
    <source>
        <dbReference type="ARBA" id="ARBA00023125"/>
    </source>
</evidence>
<reference evidence="8 9" key="1">
    <citation type="journal article" date="2021" name="Nat. Plants">
        <title>The Taxus genome provides insights into paclitaxel biosynthesis.</title>
        <authorList>
            <person name="Xiong X."/>
            <person name="Gou J."/>
            <person name="Liao Q."/>
            <person name="Li Y."/>
            <person name="Zhou Q."/>
            <person name="Bi G."/>
            <person name="Li C."/>
            <person name="Du R."/>
            <person name="Wang X."/>
            <person name="Sun T."/>
            <person name="Guo L."/>
            <person name="Liang H."/>
            <person name="Lu P."/>
            <person name="Wu Y."/>
            <person name="Zhang Z."/>
            <person name="Ro D.K."/>
            <person name="Shang Y."/>
            <person name="Huang S."/>
            <person name="Yan J."/>
        </authorList>
    </citation>
    <scope>NUCLEOTIDE SEQUENCE [LARGE SCALE GENOMIC DNA]</scope>
    <source>
        <strain evidence="8">Ta-2019</strain>
    </source>
</reference>
<dbReference type="EMBL" id="JAHRHJ020000006">
    <property type="protein sequence ID" value="KAH9310692.1"/>
    <property type="molecule type" value="Genomic_DNA"/>
</dbReference>
<comment type="caution">
    <text evidence="8">The sequence shown here is derived from an EMBL/GenBank/DDBJ whole genome shotgun (WGS) entry which is preliminary data.</text>
</comment>
<evidence type="ECO:0000256" key="6">
    <source>
        <dbReference type="SAM" id="MobiDB-lite"/>
    </source>
</evidence>
<proteinExistence type="predicted"/>
<evidence type="ECO:0000313" key="9">
    <source>
        <dbReference type="Proteomes" id="UP000824469"/>
    </source>
</evidence>
<protein>
    <recommendedName>
        <fullName evidence="7">BHLH domain-containing protein</fullName>
    </recommendedName>
</protein>
<dbReference type="GO" id="GO:0000981">
    <property type="term" value="F:DNA-binding transcription factor activity, RNA polymerase II-specific"/>
    <property type="evidence" value="ECO:0007669"/>
    <property type="project" value="TreeGrafter"/>
</dbReference>
<evidence type="ECO:0000313" key="8">
    <source>
        <dbReference type="EMBL" id="KAH9310692.1"/>
    </source>
</evidence>
<feature type="domain" description="BHLH" evidence="7">
    <location>
        <begin position="282"/>
        <end position="331"/>
    </location>
</feature>
<accession>A0AA38FUI7</accession>
<dbReference type="Proteomes" id="UP000824469">
    <property type="component" value="Unassembled WGS sequence"/>
</dbReference>
<dbReference type="GO" id="GO:0005634">
    <property type="term" value="C:nucleus"/>
    <property type="evidence" value="ECO:0007669"/>
    <property type="project" value="UniProtKB-SubCell"/>
</dbReference>
<keyword evidence="2" id="KW-0805">Transcription regulation</keyword>
<dbReference type="InterPro" id="IPR036638">
    <property type="entry name" value="HLH_DNA-bd_sf"/>
</dbReference>
<dbReference type="SUPFAM" id="SSF47459">
    <property type="entry name" value="HLH, helix-loop-helix DNA-binding domain"/>
    <property type="match status" value="1"/>
</dbReference>
<evidence type="ECO:0000256" key="2">
    <source>
        <dbReference type="ARBA" id="ARBA00023015"/>
    </source>
</evidence>
<evidence type="ECO:0000256" key="4">
    <source>
        <dbReference type="ARBA" id="ARBA00023163"/>
    </source>
</evidence>
<keyword evidence="4" id="KW-0804">Transcription</keyword>
<evidence type="ECO:0000256" key="1">
    <source>
        <dbReference type="ARBA" id="ARBA00004123"/>
    </source>
</evidence>
<feature type="compositionally biased region" description="Polar residues" evidence="6">
    <location>
        <begin position="220"/>
        <end position="233"/>
    </location>
</feature>
<dbReference type="PANTHER" id="PTHR16223:SF238">
    <property type="entry name" value="TRANSCRIPTION FACTOR BHLH114"/>
    <property type="match status" value="1"/>
</dbReference>
<evidence type="ECO:0000259" key="7">
    <source>
        <dbReference type="PROSITE" id="PS50888"/>
    </source>
</evidence>
<sequence length="397" mass="42161">MRSNGGMSVAAAAAAAQMEERKTAACSSAGTGADCSVAGGLWSKQLLEPGSELVDNAVSVMNNQALWDHHLRTSSGMPIYNMQGTTTSAEMKDTWIGNEIAWTTNNNNNSLKKFVSSSPQAKNLNGNALPNANSFSSLNTAGKYIFPANLDSDSFPCGSFTRLLDSSTTLDCAGSLDLVMDEFSANPVPPKPPTAFQSSSILTFHNNMNKLEMTGYPNPKSVTPPAQQQKSHGSPSDSSPSTSSSNNTLQKSTADEGGECTTEQKRTSEQAGLSNNTFKKPKTEASTSAPIKVRKEKLGERITALQQLVSPFGKTDTASVLLEAMGYIKFLQDQVQVLSTPYLKGIPSSQNDGRGDQAKYDLRSRGLCLVPVSCTLHVANNNGADFWTSGIGSGSKF</sequence>